<sequence>MKRFSLDRNQIVVLITLLVVIFLAASYFFIYLPGNELTIQKQRFRTLQNVDVNIHSKIDNNVALLNNLLSAYFRRDIDTSQINHYIKTYPSKNFRLYQISPTNKPGSSVLSDSVAVVQVDTVTNRFDLSLIKQSPNLAWYKMGMKFSFSQFISDLLPPSIFDQYIIYSKGKVVYQTFPSGINAVNPDSVQAVKNGINSQGIKALSINGLEYKMFVQEVDLGFGKKWVITGLVDERRYQHEKSQLPSGLVLAMLTLAVGMLLFFPVLKLYQMGSNDRLTVRDGVSAIVVAMLLMSLVFFAFIKYNVRLRPDIAPNSKENIANGLSSAFDYELKKAYETMLALDQLHNHSTFNLRNIRSDSISPGTAYYRKKDTVTDAFLQSVKKETAKVKIAQIFWLNKKGDEISNWNAATMNAPLNNFANREYFKEVISDIQQPPIAYKNKRFFIEPVVSRTTGTFTTVISTRSAFGTDRNPVVVAMSFKMTDLEKAVLPLGYQYAVIDRNGKVQYHSDPSKNLNENLLDEFSESKRLLSSLQANNQDDFTTQYFNNEYNILFRPLKNLPFYLVIMGDTVHKETRDMEVYCFTTALMFSAFLFLSLQLIAIFVISSRRSFFKKQLFDTSWVGPKINSHLEYVLASLAYLFLIIMLGLFSRIASVLTYLFILLFTVTFVGIILNSLFAARYKQLQNLTNYAYKVLSLRWLIVFVVVMDIIALTQLTVWHFAVMLVFEAISALSLIVLLRWRLTIADDLRRVFGERIVSGVSYTGSFALMSLLRLIITSGIPVFFFYIIAYNYEQNLSTRYRHVQFAEKLKAAGLMNQSLEGKIGKQVFTDNSWIKTVRPVIAKDIRSENNQGDSLEDLRTSNFLNLFRFYQNDQAANIAHFNTSASSDSSYVFNRIFKSALTGNGGTVTYYKTGIGDTLLRISSFDLSYKLPTFFSLKPMVSLKGFLYWTLLLIALCGFYVFVYSVLQQLFAYNLPKLERWNDIDEQVLKDNRLNKLMFIIGLPGSGKLKYLTDHISNGTIKGPSGEDLRLNGDENQNVFIFDVINIPDSEEERKGSRSWIDLLKKLFSNKNKMIILNHFEYNIQDAATNRVKLNILEQLMLSNIGKVIILSTVHPIAFLDSVNEQAAIAGSFAGNDLERWHVLFGHFHTMLIPLKTDYIESEENWEKVIFRETEYTHFLNDLRPAVLKAATDMHPNGELQQIDELAFKLQFNAHYFYMYIWQSLTKEEKFLLYDLAEDGLVNSFDDYNLSMLISKGVVIRVEGTLRVFNKGFRNFILTAIGNSEAAKIKKLMLDNGNWNKLKTPLIVVVIAILGFLLASQQQTYSRVITYITAFAAGVPTLLKLFSVFDKKTDT</sequence>
<dbReference type="EMBL" id="WVHT01000001">
    <property type="protein sequence ID" value="MXV49819.1"/>
    <property type="molecule type" value="Genomic_DNA"/>
</dbReference>
<feature type="transmembrane region" description="Helical" evidence="1">
    <location>
        <begin position="654"/>
        <end position="677"/>
    </location>
</feature>
<feature type="transmembrane region" description="Helical" evidence="1">
    <location>
        <begin position="689"/>
        <end position="710"/>
    </location>
</feature>
<evidence type="ECO:0000313" key="3">
    <source>
        <dbReference type="Proteomes" id="UP000466586"/>
    </source>
</evidence>
<keyword evidence="1" id="KW-0812">Transmembrane</keyword>
<organism evidence="2 3">
    <name type="scientific">Hufsiella arboris</name>
    <dbReference type="NCBI Taxonomy" id="2695275"/>
    <lineage>
        <taxon>Bacteria</taxon>
        <taxon>Pseudomonadati</taxon>
        <taxon>Bacteroidota</taxon>
        <taxon>Sphingobacteriia</taxon>
        <taxon>Sphingobacteriales</taxon>
        <taxon>Sphingobacteriaceae</taxon>
        <taxon>Hufsiella</taxon>
    </lineage>
</organism>
<evidence type="ECO:0000313" key="2">
    <source>
        <dbReference type="EMBL" id="MXV49819.1"/>
    </source>
</evidence>
<reference evidence="2 3" key="1">
    <citation type="submission" date="2019-11" db="EMBL/GenBank/DDBJ databases">
        <title>Pedobacter sp. HMF7647 Genome sequencing and assembly.</title>
        <authorList>
            <person name="Kang H."/>
            <person name="Kim H."/>
            <person name="Joh K."/>
        </authorList>
    </citation>
    <scope>NUCLEOTIDE SEQUENCE [LARGE SCALE GENOMIC DNA]</scope>
    <source>
        <strain evidence="2 3">HMF7647</strain>
    </source>
</reference>
<feature type="transmembrane region" description="Helical" evidence="1">
    <location>
        <begin position="582"/>
        <end position="604"/>
    </location>
</feature>
<feature type="transmembrane region" description="Helical" evidence="1">
    <location>
        <begin position="716"/>
        <end position="737"/>
    </location>
</feature>
<keyword evidence="1" id="KW-1133">Transmembrane helix</keyword>
<gene>
    <name evidence="2" type="ORF">GS399_02470</name>
</gene>
<feature type="transmembrane region" description="Helical" evidence="1">
    <location>
        <begin position="248"/>
        <end position="269"/>
    </location>
</feature>
<feature type="transmembrane region" description="Helical" evidence="1">
    <location>
        <begin position="1301"/>
        <end position="1321"/>
    </location>
</feature>
<feature type="transmembrane region" description="Helical" evidence="1">
    <location>
        <begin position="758"/>
        <end position="788"/>
    </location>
</feature>
<evidence type="ECO:0000256" key="1">
    <source>
        <dbReference type="SAM" id="Phobius"/>
    </source>
</evidence>
<keyword evidence="1" id="KW-0472">Membrane</keyword>
<feature type="transmembrane region" description="Helical" evidence="1">
    <location>
        <begin position="281"/>
        <end position="301"/>
    </location>
</feature>
<dbReference type="Proteomes" id="UP000466586">
    <property type="component" value="Unassembled WGS sequence"/>
</dbReference>
<feature type="transmembrane region" description="Helical" evidence="1">
    <location>
        <begin position="12"/>
        <end position="32"/>
    </location>
</feature>
<name>A0A7K1Y6R9_9SPHI</name>
<proteinExistence type="predicted"/>
<feature type="transmembrane region" description="Helical" evidence="1">
    <location>
        <begin position="945"/>
        <end position="966"/>
    </location>
</feature>
<feature type="transmembrane region" description="Helical" evidence="1">
    <location>
        <begin position="629"/>
        <end position="648"/>
    </location>
</feature>
<accession>A0A7K1Y6R9</accession>
<dbReference type="RefSeq" id="WP_160842985.1">
    <property type="nucleotide sequence ID" value="NZ_WVHT01000001.1"/>
</dbReference>
<keyword evidence="3" id="KW-1185">Reference proteome</keyword>
<comment type="caution">
    <text evidence="2">The sequence shown here is derived from an EMBL/GenBank/DDBJ whole genome shotgun (WGS) entry which is preliminary data.</text>
</comment>
<protein>
    <submittedName>
        <fullName evidence="2">Uncharacterized protein</fullName>
    </submittedName>
</protein>
<feature type="transmembrane region" description="Helical" evidence="1">
    <location>
        <begin position="1327"/>
        <end position="1348"/>
    </location>
</feature>